<evidence type="ECO:0000313" key="6">
    <source>
        <dbReference type="Proteomes" id="UP001165367"/>
    </source>
</evidence>
<evidence type="ECO:0000256" key="2">
    <source>
        <dbReference type="ARBA" id="ARBA00023002"/>
    </source>
</evidence>
<dbReference type="PANTHER" id="PTHR44196:SF2">
    <property type="entry name" value="SHORT-CHAIN DEHYDROGENASE-RELATED"/>
    <property type="match status" value="1"/>
</dbReference>
<dbReference type="Pfam" id="PF00106">
    <property type="entry name" value="adh_short"/>
    <property type="match status" value="1"/>
</dbReference>
<dbReference type="InterPro" id="IPR036291">
    <property type="entry name" value="NAD(P)-bd_dom_sf"/>
</dbReference>
<keyword evidence="6" id="KW-1185">Reference proteome</keyword>
<dbReference type="Gene3D" id="3.40.50.720">
    <property type="entry name" value="NAD(P)-binding Rossmann-like Domain"/>
    <property type="match status" value="1"/>
</dbReference>
<protein>
    <submittedName>
        <fullName evidence="5">SDR family oxidoreductase</fullName>
    </submittedName>
</protein>
<gene>
    <name evidence="5" type="ORF">LZZ85_12535</name>
</gene>
<keyword evidence="2" id="KW-0560">Oxidoreductase</keyword>
<feature type="region of interest" description="Disordered" evidence="4">
    <location>
        <begin position="246"/>
        <end position="266"/>
    </location>
</feature>
<dbReference type="PRINTS" id="PR00081">
    <property type="entry name" value="GDHRDH"/>
</dbReference>
<evidence type="ECO:0000256" key="4">
    <source>
        <dbReference type="SAM" id="MobiDB-lite"/>
    </source>
</evidence>
<dbReference type="Proteomes" id="UP001165367">
    <property type="component" value="Unassembled WGS sequence"/>
</dbReference>
<proteinExistence type="inferred from homology"/>
<evidence type="ECO:0000313" key="5">
    <source>
        <dbReference type="EMBL" id="MCG2615118.1"/>
    </source>
</evidence>
<reference evidence="5" key="1">
    <citation type="submission" date="2022-01" db="EMBL/GenBank/DDBJ databases">
        <authorList>
            <person name="Jo J.-H."/>
            <person name="Im W.-T."/>
        </authorList>
    </citation>
    <scope>NUCLEOTIDE SEQUENCE</scope>
    <source>
        <strain evidence="5">NA20</strain>
    </source>
</reference>
<dbReference type="PANTHER" id="PTHR44196">
    <property type="entry name" value="DEHYDROGENASE/REDUCTASE SDR FAMILY MEMBER 7B"/>
    <property type="match status" value="1"/>
</dbReference>
<evidence type="ECO:0000256" key="1">
    <source>
        <dbReference type="ARBA" id="ARBA00006484"/>
    </source>
</evidence>
<feature type="compositionally biased region" description="Basic and acidic residues" evidence="4">
    <location>
        <begin position="250"/>
        <end position="259"/>
    </location>
</feature>
<dbReference type="PRINTS" id="PR00080">
    <property type="entry name" value="SDRFAMILY"/>
</dbReference>
<comment type="similarity">
    <text evidence="1 3">Belongs to the short-chain dehydrogenases/reductases (SDR) family.</text>
</comment>
<dbReference type="SUPFAM" id="SSF51735">
    <property type="entry name" value="NAD(P)-binding Rossmann-fold domains"/>
    <property type="match status" value="1"/>
</dbReference>
<dbReference type="PIRSF" id="PIRSF000126">
    <property type="entry name" value="11-beta-HSD1"/>
    <property type="match status" value="1"/>
</dbReference>
<dbReference type="RefSeq" id="WP_237872173.1">
    <property type="nucleotide sequence ID" value="NZ_JAKLTR010000007.1"/>
</dbReference>
<accession>A0ABS9KS41</accession>
<dbReference type="CDD" id="cd05233">
    <property type="entry name" value="SDR_c"/>
    <property type="match status" value="1"/>
</dbReference>
<sequence length="266" mass="29036">MTTTKTYTLITGGTTGIGYELAKIFAEEAHNLILVARTEADLQQAKTDLEGAGVDIITIVKDLFEPNAAFELYEEIRSQHLTVDILVNNAGQGEYGLFADTDIKRELAIIQLNISSLTILTKLFLQDMLERGEGKILNLSSIASKTPGPWQAVYHGTKAFVQSFTEAVRSEVKEHNIIITALLPGATDTDFFHKAGMESSKAVQDESKLSDPAQVARDGYDALMNGDDKVISGLKNKLTVTASNLMSDQKAADTMKKQQEPVTPKK</sequence>
<dbReference type="EMBL" id="JAKLTR010000007">
    <property type="protein sequence ID" value="MCG2615118.1"/>
    <property type="molecule type" value="Genomic_DNA"/>
</dbReference>
<evidence type="ECO:0000256" key="3">
    <source>
        <dbReference type="RuleBase" id="RU000363"/>
    </source>
</evidence>
<organism evidence="5 6">
    <name type="scientific">Terrimonas ginsenosidimutans</name>
    <dbReference type="NCBI Taxonomy" id="2908004"/>
    <lineage>
        <taxon>Bacteria</taxon>
        <taxon>Pseudomonadati</taxon>
        <taxon>Bacteroidota</taxon>
        <taxon>Chitinophagia</taxon>
        <taxon>Chitinophagales</taxon>
        <taxon>Chitinophagaceae</taxon>
        <taxon>Terrimonas</taxon>
    </lineage>
</organism>
<dbReference type="InterPro" id="IPR002347">
    <property type="entry name" value="SDR_fam"/>
</dbReference>
<comment type="caution">
    <text evidence="5">The sequence shown here is derived from an EMBL/GenBank/DDBJ whole genome shotgun (WGS) entry which is preliminary data.</text>
</comment>
<name>A0ABS9KS41_9BACT</name>